<sequence length="332" mass="35414">MIITISIIVVLAVISDFINGFHDTANAIATSISTKALSPRVAIIYAAILNFIGALIFEGVAKNIGGSIANPFQVEHGMQIVIAALISTILWNLFTWYFGIPSSSTHTLIGSLAGAVAAGSGFASINWTGFKSIIIVLISSPVIGFIAGVLFINMMKGIVYLLGNRSQGRYNRVFRFLQIFTAGGQAFSHGMNDAQKAMGIIVFALVAGGFQETMHVPLWVKLIAATAIALGTAIGGGRIIKTVGSKIVKIQPINGFTSDLCATTILQVFTFFNMPLSTTHVITSSIVGTGFGMRPKGVSWGMVKQMVLAWIITIPISFVIAFLLFKVLFFTL</sequence>
<comment type="subcellular location">
    <subcellularLocation>
        <location evidence="1">Membrane</location>
        <topology evidence="1">Multi-pass membrane protein</topology>
    </subcellularLocation>
</comment>
<evidence type="ECO:0000256" key="2">
    <source>
        <dbReference type="ARBA" id="ARBA00022448"/>
    </source>
</evidence>
<reference evidence="7 8" key="1">
    <citation type="submission" date="2017-03" db="EMBL/GenBank/DDBJ databases">
        <title>Paenibacillus larvae genome sequencing.</title>
        <authorList>
            <person name="Dingman D.W."/>
        </authorList>
    </citation>
    <scope>NUCLEOTIDE SEQUENCE [LARGE SCALE GENOMIC DNA]</scope>
    <source>
        <strain evidence="7 8">SAG 10367</strain>
    </source>
</reference>
<proteinExistence type="predicted"/>
<gene>
    <name evidence="7" type="ORF">B7C51_22320</name>
</gene>
<dbReference type="GO" id="GO:0035435">
    <property type="term" value="P:phosphate ion transmembrane transport"/>
    <property type="evidence" value="ECO:0007669"/>
    <property type="project" value="TreeGrafter"/>
</dbReference>
<dbReference type="GO" id="GO:0016020">
    <property type="term" value="C:membrane"/>
    <property type="evidence" value="ECO:0007669"/>
    <property type="project" value="UniProtKB-SubCell"/>
</dbReference>
<dbReference type="InterPro" id="IPR001204">
    <property type="entry name" value="Phos_transporter"/>
</dbReference>
<dbReference type="PANTHER" id="PTHR11101">
    <property type="entry name" value="PHOSPHATE TRANSPORTER"/>
    <property type="match status" value="1"/>
</dbReference>
<dbReference type="Proteomes" id="UP000192727">
    <property type="component" value="Chromosome"/>
</dbReference>
<evidence type="ECO:0000256" key="1">
    <source>
        <dbReference type="ARBA" id="ARBA00004141"/>
    </source>
</evidence>
<dbReference type="PANTHER" id="PTHR11101:SF80">
    <property type="entry name" value="PHOSPHATE TRANSPORTER"/>
    <property type="match status" value="1"/>
</dbReference>
<evidence type="ECO:0000313" key="8">
    <source>
        <dbReference type="Proteomes" id="UP000192727"/>
    </source>
</evidence>
<evidence type="ECO:0000256" key="3">
    <source>
        <dbReference type="ARBA" id="ARBA00022692"/>
    </source>
</evidence>
<keyword evidence="5 6" id="KW-0472">Membrane</keyword>
<evidence type="ECO:0000313" key="7">
    <source>
        <dbReference type="EMBL" id="ARF69996.1"/>
    </source>
</evidence>
<feature type="transmembrane region" description="Helical" evidence="6">
    <location>
        <begin position="133"/>
        <end position="162"/>
    </location>
</feature>
<organism evidence="7 8">
    <name type="scientific">Paenibacillus larvae subsp. pulvifaciens</name>
    <dbReference type="NCBI Taxonomy" id="1477"/>
    <lineage>
        <taxon>Bacteria</taxon>
        <taxon>Bacillati</taxon>
        <taxon>Bacillota</taxon>
        <taxon>Bacilli</taxon>
        <taxon>Bacillales</taxon>
        <taxon>Paenibacillaceae</taxon>
        <taxon>Paenibacillus</taxon>
    </lineage>
</organism>
<dbReference type="Pfam" id="PF01384">
    <property type="entry name" value="PHO4"/>
    <property type="match status" value="1"/>
</dbReference>
<feature type="transmembrane region" description="Helical" evidence="6">
    <location>
        <begin position="107"/>
        <end position="127"/>
    </location>
</feature>
<evidence type="ECO:0000256" key="6">
    <source>
        <dbReference type="SAM" id="Phobius"/>
    </source>
</evidence>
<evidence type="ECO:0000256" key="4">
    <source>
        <dbReference type="ARBA" id="ARBA00022989"/>
    </source>
</evidence>
<accession>A0A1V0UXV1</accession>
<feature type="transmembrane region" description="Helical" evidence="6">
    <location>
        <begin position="80"/>
        <end position="100"/>
    </location>
</feature>
<keyword evidence="4 6" id="KW-1133">Transmembrane helix</keyword>
<dbReference type="AlphaFoldDB" id="A0A1V0UXV1"/>
<dbReference type="RefSeq" id="WP_023484806.1">
    <property type="nucleotide sequence ID" value="NZ_CP020557.1"/>
</dbReference>
<feature type="transmembrane region" description="Helical" evidence="6">
    <location>
        <begin position="222"/>
        <end position="240"/>
    </location>
</feature>
<protein>
    <submittedName>
        <fullName evidence="7">Anion permease</fullName>
    </submittedName>
</protein>
<name>A0A1V0UXV1_9BACL</name>
<dbReference type="EMBL" id="CP020557">
    <property type="protein sequence ID" value="ARF69996.1"/>
    <property type="molecule type" value="Genomic_DNA"/>
</dbReference>
<feature type="transmembrane region" description="Helical" evidence="6">
    <location>
        <begin position="260"/>
        <end position="287"/>
    </location>
</feature>
<keyword evidence="3 6" id="KW-0812">Transmembrane</keyword>
<evidence type="ECO:0000256" key="5">
    <source>
        <dbReference type="ARBA" id="ARBA00023136"/>
    </source>
</evidence>
<dbReference type="GO" id="GO:0005315">
    <property type="term" value="F:phosphate transmembrane transporter activity"/>
    <property type="evidence" value="ECO:0007669"/>
    <property type="project" value="InterPro"/>
</dbReference>
<feature type="transmembrane region" description="Helical" evidence="6">
    <location>
        <begin position="307"/>
        <end position="329"/>
    </location>
</feature>
<keyword evidence="2" id="KW-0813">Transport</keyword>
<feature type="transmembrane region" description="Helical" evidence="6">
    <location>
        <begin position="41"/>
        <end position="60"/>
    </location>
</feature>